<gene>
    <name evidence="2" type="ORF">DBP89_08645</name>
</gene>
<name>A0ABD6XFM0_9LACO</name>
<dbReference type="GO" id="GO:0016758">
    <property type="term" value="F:hexosyltransferase activity"/>
    <property type="evidence" value="ECO:0007669"/>
    <property type="project" value="UniProtKB-ARBA"/>
</dbReference>
<dbReference type="PANTHER" id="PTHR22916:SF3">
    <property type="entry name" value="UDP-GLCNAC:BETAGAL BETA-1,3-N-ACETYLGLUCOSAMINYLTRANSFERASE-LIKE PROTEIN 1"/>
    <property type="match status" value="1"/>
</dbReference>
<organism evidence="2 3">
    <name type="scientific">Ligilactobacillus salivarius</name>
    <dbReference type="NCBI Taxonomy" id="1624"/>
    <lineage>
        <taxon>Bacteria</taxon>
        <taxon>Bacillati</taxon>
        <taxon>Bacillota</taxon>
        <taxon>Bacilli</taxon>
        <taxon>Lactobacillales</taxon>
        <taxon>Lactobacillaceae</taxon>
        <taxon>Ligilactobacillus</taxon>
    </lineage>
</organism>
<dbReference type="InterPro" id="IPR029044">
    <property type="entry name" value="Nucleotide-diphossugar_trans"/>
</dbReference>
<evidence type="ECO:0000313" key="3">
    <source>
        <dbReference type="Proteomes" id="UP000244552"/>
    </source>
</evidence>
<evidence type="ECO:0000313" key="2">
    <source>
        <dbReference type="EMBL" id="PTR94670.1"/>
    </source>
</evidence>
<dbReference type="InterPro" id="IPR001173">
    <property type="entry name" value="Glyco_trans_2-like"/>
</dbReference>
<feature type="domain" description="Glycosyltransferase 2-like" evidence="1">
    <location>
        <begin position="3"/>
        <end position="163"/>
    </location>
</feature>
<dbReference type="Gene3D" id="3.90.550.10">
    <property type="entry name" value="Spore Coat Polysaccharide Biosynthesis Protein SpsA, Chain A"/>
    <property type="match status" value="1"/>
</dbReference>
<dbReference type="Pfam" id="PF00535">
    <property type="entry name" value="Glycos_transf_2"/>
    <property type="match status" value="1"/>
</dbReference>
<dbReference type="PANTHER" id="PTHR22916">
    <property type="entry name" value="GLYCOSYLTRANSFERASE"/>
    <property type="match status" value="1"/>
</dbReference>
<dbReference type="AlphaFoldDB" id="A0ABD6XFM0"/>
<dbReference type="Proteomes" id="UP000244552">
    <property type="component" value="Unassembled WGS sequence"/>
</dbReference>
<sequence>MISVCMATYNGQKYISKQLESIIKNLSNNDEIIISDDGSKDETLEIIQDYRKNFKNIKVYEGPHKGVKANFENALRHASGEYIYLTDQDDIWMDNKVEMTQRFFKDSNVTLVIHDAAVIDNNMDIVIGSFFSTRNSKSGIIKNIVKNSYIGCCMAFRKEILDYILPIPDNIHMHDQWIGIISEVVGKSVFIPEKLIYYRRHGENVSTMQHLPLRKMIRNRLVFVINLLKWEVRIKHG</sequence>
<accession>A0ABD6XFM0</accession>
<comment type="caution">
    <text evidence="2">The sequence shown here is derived from an EMBL/GenBank/DDBJ whole genome shotgun (WGS) entry which is preliminary data.</text>
</comment>
<evidence type="ECO:0000259" key="1">
    <source>
        <dbReference type="Pfam" id="PF00535"/>
    </source>
</evidence>
<dbReference type="CDD" id="cd04196">
    <property type="entry name" value="GT_2_like_d"/>
    <property type="match status" value="1"/>
</dbReference>
<proteinExistence type="predicted"/>
<reference evidence="2 3" key="1">
    <citation type="journal article" date="2018" name="Genome Announc.">
        <title>Fifty-Six Draft Genome Sequences of 10 Lactobacillus Species from 22 Commercial Dietary Supplements.</title>
        <authorList>
            <person name="Gangiredla J."/>
            <person name="Barnaba T.J."/>
            <person name="Mammel M.K."/>
            <person name="Lacher D.W."/>
            <person name="Elkins C.A."/>
            <person name="Lampel K.A."/>
            <person name="Whitehouse C.A."/>
            <person name="Tartera C."/>
        </authorList>
    </citation>
    <scope>NUCLEOTIDE SEQUENCE [LARGE SCALE GENOMIC DNA]</scope>
    <source>
        <strain evidence="2 3">DS11_12</strain>
    </source>
</reference>
<dbReference type="SUPFAM" id="SSF53448">
    <property type="entry name" value="Nucleotide-diphospho-sugar transferases"/>
    <property type="match status" value="1"/>
</dbReference>
<protein>
    <submittedName>
        <fullName evidence="2">Glycosyltransferase family 2 protein</fullName>
    </submittedName>
</protein>
<dbReference type="EMBL" id="QAGV01000012">
    <property type="protein sequence ID" value="PTR94670.1"/>
    <property type="molecule type" value="Genomic_DNA"/>
</dbReference>